<dbReference type="InterPro" id="IPR001944">
    <property type="entry name" value="Glycoside_Hdrlase_35"/>
</dbReference>
<keyword evidence="4" id="KW-0812">Transmembrane</keyword>
<evidence type="ECO:0000256" key="4">
    <source>
        <dbReference type="SAM" id="Phobius"/>
    </source>
</evidence>
<dbReference type="InterPro" id="IPR017853">
    <property type="entry name" value="GH"/>
</dbReference>
<dbReference type="GO" id="GO:0004565">
    <property type="term" value="F:beta-galactosidase activity"/>
    <property type="evidence" value="ECO:0007669"/>
    <property type="project" value="UniProtKB-EC"/>
</dbReference>
<dbReference type="Gene3D" id="3.20.20.80">
    <property type="entry name" value="Glycosidases"/>
    <property type="match status" value="1"/>
</dbReference>
<evidence type="ECO:0000313" key="7">
    <source>
        <dbReference type="Proteomes" id="UP000224567"/>
    </source>
</evidence>
<evidence type="ECO:0000256" key="1">
    <source>
        <dbReference type="ARBA" id="ARBA00001412"/>
    </source>
</evidence>
<comment type="caution">
    <text evidence="6">The sequence shown here is derived from an EMBL/GenBank/DDBJ whole genome shotgun (WGS) entry which is preliminary data.</text>
</comment>
<feature type="domain" description="Glycoside hydrolase 35 catalytic" evidence="5">
    <location>
        <begin position="164"/>
        <end position="287"/>
    </location>
</feature>
<feature type="transmembrane region" description="Helical" evidence="4">
    <location>
        <begin position="301"/>
        <end position="323"/>
    </location>
</feature>
<reference evidence="7" key="2">
    <citation type="journal article" date="2017" name="J. Anim. Genet.">
        <title>Multiple reference genome sequences of hot pepper reveal the massive evolution of plant disease resistance genes by retroduplication.</title>
        <authorList>
            <person name="Kim S."/>
            <person name="Park J."/>
            <person name="Yeom S.-I."/>
            <person name="Kim Y.-M."/>
            <person name="Seo E."/>
            <person name="Kim K.-T."/>
            <person name="Kim M.-S."/>
            <person name="Lee J.M."/>
            <person name="Cheong K."/>
            <person name="Shin H.-S."/>
            <person name="Kim S.-B."/>
            <person name="Han K."/>
            <person name="Lee J."/>
            <person name="Park M."/>
            <person name="Lee H.-A."/>
            <person name="Lee H.-Y."/>
            <person name="Lee Y."/>
            <person name="Oh S."/>
            <person name="Lee J.H."/>
            <person name="Choi E."/>
            <person name="Choi E."/>
            <person name="Lee S.E."/>
            <person name="Jeon J."/>
            <person name="Kim H."/>
            <person name="Choi G."/>
            <person name="Song H."/>
            <person name="Lee J."/>
            <person name="Lee S.-C."/>
            <person name="Kwon J.-K."/>
            <person name="Lee H.-Y."/>
            <person name="Koo N."/>
            <person name="Hong Y."/>
            <person name="Kim R.W."/>
            <person name="Kang W.-H."/>
            <person name="Huh J.H."/>
            <person name="Kang B.-C."/>
            <person name="Yang T.-J."/>
            <person name="Lee Y.-H."/>
            <person name="Bennetzen J.L."/>
            <person name="Choi D."/>
        </authorList>
    </citation>
    <scope>NUCLEOTIDE SEQUENCE [LARGE SCALE GENOMIC DNA]</scope>
    <source>
        <strain evidence="7">cv. PBC81</strain>
    </source>
</reference>
<dbReference type="SUPFAM" id="SSF51445">
    <property type="entry name" value="(Trans)glycosidases"/>
    <property type="match status" value="1"/>
</dbReference>
<gene>
    <name evidence="6" type="ORF">CQW23_08783</name>
</gene>
<sequence length="398" mass="45560">MKVAEMRMLRWMCGMTRGDRVRNETIREKVGVTPMECKMREVRLRWFGHVKRRGMDAPVRRCERLALDGFRRGRGRPKKYWGEVIRRDMEQLQLTEDMTLDRKSLKWYRVCIYDTSEQNFGSGKNIESKSIGADVNWGVRYNISVKPLQGGFITFAGVWSDRKEVYLEAVDFSTGDNPWPNFRLQKELNAPGKSPPLSLEFYTGWLTHWGEHITNTDATATATYLEKILSRNGSVVLYMAHGGTNFGFYSGANTGADETDYKPDLTSYDYDAPIKESGDIDNPKYQDETFAAHEVSSVSLFLGWLDIWPGLILVVMVILCILAEMYQRTGTKKQLSSVLQRTVSQIYILPDIGTDGWAEAVSFLCELIKQYLKLEVSSDIEEVYICSFLLRRVFGLGS</sequence>
<dbReference type="PANTHER" id="PTHR46238">
    <property type="entry name" value="REVERSE TRANSCRIPTASE DOMAIN-CONTAINING PROTEIN"/>
    <property type="match status" value="1"/>
</dbReference>
<dbReference type="EC" id="3.2.1.23" evidence="3"/>
<dbReference type="Gene3D" id="2.60.120.260">
    <property type="entry name" value="Galactose-binding domain-like"/>
    <property type="match status" value="1"/>
</dbReference>
<dbReference type="Proteomes" id="UP000224567">
    <property type="component" value="Unassembled WGS sequence"/>
</dbReference>
<comment type="catalytic activity">
    <reaction evidence="1">
        <text>Hydrolysis of terminal non-reducing beta-D-galactose residues in beta-D-galactosides.</text>
        <dbReference type="EC" id="3.2.1.23"/>
    </reaction>
</comment>
<reference evidence="6 7" key="1">
    <citation type="journal article" date="2017" name="Genome Biol.">
        <title>New reference genome sequences of hot pepper reveal the massive evolution of plant disease-resistance genes by retroduplication.</title>
        <authorList>
            <person name="Kim S."/>
            <person name="Park J."/>
            <person name="Yeom S.I."/>
            <person name="Kim Y.M."/>
            <person name="Seo E."/>
            <person name="Kim K.T."/>
            <person name="Kim M.S."/>
            <person name="Lee J.M."/>
            <person name="Cheong K."/>
            <person name="Shin H.S."/>
            <person name="Kim S.B."/>
            <person name="Han K."/>
            <person name="Lee J."/>
            <person name="Park M."/>
            <person name="Lee H.A."/>
            <person name="Lee H.Y."/>
            <person name="Lee Y."/>
            <person name="Oh S."/>
            <person name="Lee J.H."/>
            <person name="Choi E."/>
            <person name="Choi E."/>
            <person name="Lee S.E."/>
            <person name="Jeon J."/>
            <person name="Kim H."/>
            <person name="Choi G."/>
            <person name="Song H."/>
            <person name="Lee J."/>
            <person name="Lee S.C."/>
            <person name="Kwon J.K."/>
            <person name="Lee H.Y."/>
            <person name="Koo N."/>
            <person name="Hong Y."/>
            <person name="Kim R.W."/>
            <person name="Kang W.H."/>
            <person name="Huh J.H."/>
            <person name="Kang B.C."/>
            <person name="Yang T.J."/>
            <person name="Lee Y.H."/>
            <person name="Bennetzen J.L."/>
            <person name="Choi D."/>
        </authorList>
    </citation>
    <scope>NUCLEOTIDE SEQUENCE [LARGE SCALE GENOMIC DNA]</scope>
    <source>
        <strain evidence="7">cv. PBC81</strain>
    </source>
</reference>
<proteinExistence type="inferred from homology"/>
<dbReference type="Pfam" id="PF01301">
    <property type="entry name" value="Glyco_hydro_35"/>
    <property type="match status" value="1"/>
</dbReference>
<protein>
    <recommendedName>
        <fullName evidence="3">beta-galactosidase</fullName>
        <ecNumber evidence="3">3.2.1.23</ecNumber>
    </recommendedName>
</protein>
<keyword evidence="7" id="KW-1185">Reference proteome</keyword>
<evidence type="ECO:0000259" key="5">
    <source>
        <dbReference type="Pfam" id="PF01301"/>
    </source>
</evidence>
<dbReference type="AlphaFoldDB" id="A0A2G2XAE2"/>
<evidence type="ECO:0000256" key="2">
    <source>
        <dbReference type="ARBA" id="ARBA00009809"/>
    </source>
</evidence>
<organism evidence="6 7">
    <name type="scientific">Capsicum baccatum</name>
    <name type="common">Peruvian pepper</name>
    <dbReference type="NCBI Taxonomy" id="33114"/>
    <lineage>
        <taxon>Eukaryota</taxon>
        <taxon>Viridiplantae</taxon>
        <taxon>Streptophyta</taxon>
        <taxon>Embryophyta</taxon>
        <taxon>Tracheophyta</taxon>
        <taxon>Spermatophyta</taxon>
        <taxon>Magnoliopsida</taxon>
        <taxon>eudicotyledons</taxon>
        <taxon>Gunneridae</taxon>
        <taxon>Pentapetalae</taxon>
        <taxon>asterids</taxon>
        <taxon>lamiids</taxon>
        <taxon>Solanales</taxon>
        <taxon>Solanaceae</taxon>
        <taxon>Solanoideae</taxon>
        <taxon>Capsiceae</taxon>
        <taxon>Capsicum</taxon>
    </lineage>
</organism>
<dbReference type="STRING" id="33114.A0A2G2XAE2"/>
<dbReference type="GO" id="GO:0005975">
    <property type="term" value="P:carbohydrate metabolic process"/>
    <property type="evidence" value="ECO:0007669"/>
    <property type="project" value="InterPro"/>
</dbReference>
<dbReference type="EMBL" id="MLFT02000003">
    <property type="protein sequence ID" value="PHT54321.1"/>
    <property type="molecule type" value="Genomic_DNA"/>
</dbReference>
<keyword evidence="4" id="KW-0472">Membrane</keyword>
<dbReference type="PANTHER" id="PTHR46238:SF8">
    <property type="entry name" value="ENDONUCLEASE_EXONUCLEASE_PHOSPHATASE DOMAIN-CONTAINING PROTEIN"/>
    <property type="match status" value="1"/>
</dbReference>
<name>A0A2G2XAE2_CAPBA</name>
<keyword evidence="4" id="KW-1133">Transmembrane helix</keyword>
<accession>A0A2G2XAE2</accession>
<dbReference type="OrthoDB" id="1283502at2759"/>
<dbReference type="InterPro" id="IPR031330">
    <property type="entry name" value="Gly_Hdrlase_35_cat"/>
</dbReference>
<dbReference type="PRINTS" id="PR00742">
    <property type="entry name" value="GLHYDRLASE35"/>
</dbReference>
<evidence type="ECO:0000256" key="3">
    <source>
        <dbReference type="ARBA" id="ARBA00012756"/>
    </source>
</evidence>
<evidence type="ECO:0000313" key="6">
    <source>
        <dbReference type="EMBL" id="PHT54321.1"/>
    </source>
</evidence>
<comment type="similarity">
    <text evidence="2">Belongs to the glycosyl hydrolase 35 family.</text>
</comment>